<protein>
    <submittedName>
        <fullName evidence="3">3'-5' exonuclease</fullName>
    </submittedName>
</protein>
<dbReference type="Pfam" id="PF01612">
    <property type="entry name" value="DNA_pol_A_exo1"/>
    <property type="match status" value="1"/>
</dbReference>
<dbReference type="Proteomes" id="UP000001625">
    <property type="component" value="Chromosome"/>
</dbReference>
<dbReference type="GO" id="GO:0006139">
    <property type="term" value="P:nucleobase-containing compound metabolic process"/>
    <property type="evidence" value="ECO:0007669"/>
    <property type="project" value="InterPro"/>
</dbReference>
<dbReference type="KEGG" id="slt:Slit_2201"/>
<dbReference type="InterPro" id="IPR002562">
    <property type="entry name" value="3'-5'_exonuclease_dom"/>
</dbReference>
<dbReference type="GO" id="GO:0003676">
    <property type="term" value="F:nucleic acid binding"/>
    <property type="evidence" value="ECO:0007669"/>
    <property type="project" value="InterPro"/>
</dbReference>
<evidence type="ECO:0000256" key="1">
    <source>
        <dbReference type="SAM" id="MobiDB-lite"/>
    </source>
</evidence>
<proteinExistence type="predicted"/>
<feature type="region of interest" description="Disordered" evidence="1">
    <location>
        <begin position="201"/>
        <end position="220"/>
    </location>
</feature>
<dbReference type="GO" id="GO:0008408">
    <property type="term" value="F:3'-5' exonuclease activity"/>
    <property type="evidence" value="ECO:0007669"/>
    <property type="project" value="InterPro"/>
</dbReference>
<dbReference type="STRING" id="580332.Slit_2201"/>
<feature type="compositionally biased region" description="Polar residues" evidence="1">
    <location>
        <begin position="204"/>
        <end position="220"/>
    </location>
</feature>
<dbReference type="SMART" id="SM00474">
    <property type="entry name" value="35EXOc"/>
    <property type="match status" value="1"/>
</dbReference>
<accession>D5CUP2</accession>
<dbReference type="CDD" id="cd06141">
    <property type="entry name" value="WRN_exo"/>
    <property type="match status" value="1"/>
</dbReference>
<feature type="domain" description="3'-5' exonuclease" evidence="2">
    <location>
        <begin position="25"/>
        <end position="198"/>
    </location>
</feature>
<dbReference type="SUPFAM" id="SSF53098">
    <property type="entry name" value="Ribonuclease H-like"/>
    <property type="match status" value="1"/>
</dbReference>
<dbReference type="OrthoDB" id="9793333at2"/>
<keyword evidence="3" id="KW-0540">Nuclease</keyword>
<gene>
    <name evidence="3" type="ordered locus">Slit_2201</name>
</gene>
<dbReference type="RefSeq" id="WP_013030327.1">
    <property type="nucleotide sequence ID" value="NC_013959.1"/>
</dbReference>
<dbReference type="Gene3D" id="3.30.420.10">
    <property type="entry name" value="Ribonuclease H-like superfamily/Ribonuclease H"/>
    <property type="match status" value="1"/>
</dbReference>
<keyword evidence="3" id="KW-0269">Exonuclease</keyword>
<sequence length="220" mass="23979">MHKAAPTKDEIALLEPFAGLTLERIHVPTSTPEFASAAAEIKAAGIVGFDTESRPTFVTGDVSEGPHVVQFALHDKAYLFQVHREDGLPFLVELLQSDEVIKVGFGLKSDSGHIFNKLGVRFGAVVDLNTVFNMKGYRKEMGARAAVGLVFNQRFAKSKKITTTDWSQPRLTHQQILYAANDAYAALKVLEALNLPRAELPIMGSNQPGRHSQGQNIGVA</sequence>
<dbReference type="eggNOG" id="COG0349">
    <property type="taxonomic scope" value="Bacteria"/>
</dbReference>
<evidence type="ECO:0000259" key="2">
    <source>
        <dbReference type="SMART" id="SM00474"/>
    </source>
</evidence>
<keyword evidence="4" id="KW-1185">Reference proteome</keyword>
<dbReference type="PANTHER" id="PTHR47765">
    <property type="entry name" value="3'-5' EXONUCLEASE DOMAIN-CONTAINING PROTEIN"/>
    <property type="match status" value="1"/>
</dbReference>
<dbReference type="PANTHER" id="PTHR47765:SF2">
    <property type="entry name" value="EXONUCLEASE MUT-7 HOMOLOG"/>
    <property type="match status" value="1"/>
</dbReference>
<evidence type="ECO:0000313" key="4">
    <source>
        <dbReference type="Proteomes" id="UP000001625"/>
    </source>
</evidence>
<organism evidence="3 4">
    <name type="scientific">Sideroxydans lithotrophicus (strain ES-1)</name>
    <dbReference type="NCBI Taxonomy" id="580332"/>
    <lineage>
        <taxon>Bacteria</taxon>
        <taxon>Pseudomonadati</taxon>
        <taxon>Pseudomonadota</taxon>
        <taxon>Betaproteobacteria</taxon>
        <taxon>Nitrosomonadales</taxon>
        <taxon>Gallionellaceae</taxon>
        <taxon>Sideroxydans</taxon>
    </lineage>
</organism>
<keyword evidence="3" id="KW-0378">Hydrolase</keyword>
<dbReference type="HOGENOM" id="CLU_049674_2_2_4"/>
<dbReference type="InterPro" id="IPR012337">
    <property type="entry name" value="RNaseH-like_sf"/>
</dbReference>
<dbReference type="AlphaFoldDB" id="D5CUP2"/>
<name>D5CUP2_SIDLE</name>
<dbReference type="EMBL" id="CP001965">
    <property type="protein sequence ID" value="ADE12429.1"/>
    <property type="molecule type" value="Genomic_DNA"/>
</dbReference>
<dbReference type="InterPro" id="IPR052408">
    <property type="entry name" value="Exonuclease_MUT-7-like"/>
</dbReference>
<dbReference type="InterPro" id="IPR036397">
    <property type="entry name" value="RNaseH_sf"/>
</dbReference>
<reference evidence="3 4" key="1">
    <citation type="submission" date="2010-03" db="EMBL/GenBank/DDBJ databases">
        <title>Complete sequence of Sideroxydans lithotrophicus ES-1.</title>
        <authorList>
            <consortium name="US DOE Joint Genome Institute"/>
            <person name="Lucas S."/>
            <person name="Copeland A."/>
            <person name="Lapidus A."/>
            <person name="Cheng J.-F."/>
            <person name="Bruce D."/>
            <person name="Goodwin L."/>
            <person name="Pitluck S."/>
            <person name="Munk A.C."/>
            <person name="Detter J.C."/>
            <person name="Han C."/>
            <person name="Tapia R."/>
            <person name="Larimer F."/>
            <person name="Land M."/>
            <person name="Hauser L."/>
            <person name="Kyrpides N."/>
            <person name="Ivanova N."/>
            <person name="Emerson D."/>
            <person name="Woyke T."/>
        </authorList>
    </citation>
    <scope>NUCLEOTIDE SEQUENCE [LARGE SCALE GENOMIC DNA]</scope>
    <source>
        <strain evidence="3 4">ES-1</strain>
    </source>
</reference>
<evidence type="ECO:0000313" key="3">
    <source>
        <dbReference type="EMBL" id="ADE12429.1"/>
    </source>
</evidence>